<proteinExistence type="predicted"/>
<protein>
    <recommendedName>
        <fullName evidence="7">DEAD/DEAH box helicase</fullName>
    </recommendedName>
</protein>
<dbReference type="GO" id="GO:0003676">
    <property type="term" value="F:nucleic acid binding"/>
    <property type="evidence" value="ECO:0007669"/>
    <property type="project" value="InterPro"/>
</dbReference>
<evidence type="ECO:0000313" key="5">
    <source>
        <dbReference type="EMBL" id="PWG15761.1"/>
    </source>
</evidence>
<dbReference type="GO" id="GO:0006289">
    <property type="term" value="P:nucleotide-excision repair"/>
    <property type="evidence" value="ECO:0007669"/>
    <property type="project" value="TreeGrafter"/>
</dbReference>
<dbReference type="RefSeq" id="WP_109389883.1">
    <property type="nucleotide sequence ID" value="NZ_QETF01000023.1"/>
</dbReference>
<dbReference type="Gene3D" id="3.40.50.300">
    <property type="entry name" value="P-loop containing nucleotide triphosphate hydrolases"/>
    <property type="match status" value="2"/>
</dbReference>
<name>A0A2V1NZM0_9RHOB</name>
<feature type="domain" description="Helicase C-terminal" evidence="4">
    <location>
        <begin position="964"/>
        <end position="1115"/>
    </location>
</feature>
<feature type="domain" description="Helicase ATP-binding" evidence="3">
    <location>
        <begin position="109"/>
        <end position="311"/>
    </location>
</feature>
<reference evidence="6" key="1">
    <citation type="submission" date="2018-05" db="EMBL/GenBank/DDBJ databases">
        <authorList>
            <person name="Du Z."/>
            <person name="Wang X."/>
        </authorList>
    </citation>
    <scope>NUCLEOTIDE SEQUENCE [LARGE SCALE GENOMIC DNA]</scope>
    <source>
        <strain evidence="6">WDS4C29</strain>
    </source>
</reference>
<dbReference type="Pfam" id="PF00270">
    <property type="entry name" value="DEAD"/>
    <property type="match status" value="1"/>
</dbReference>
<dbReference type="GO" id="GO:0036297">
    <property type="term" value="P:interstrand cross-link repair"/>
    <property type="evidence" value="ECO:0007669"/>
    <property type="project" value="TreeGrafter"/>
</dbReference>
<evidence type="ECO:0000259" key="4">
    <source>
        <dbReference type="PROSITE" id="PS51194"/>
    </source>
</evidence>
<evidence type="ECO:0008006" key="7">
    <source>
        <dbReference type="Google" id="ProtNLM"/>
    </source>
</evidence>
<evidence type="ECO:0000259" key="3">
    <source>
        <dbReference type="PROSITE" id="PS51192"/>
    </source>
</evidence>
<dbReference type="PROSITE" id="PS51192">
    <property type="entry name" value="HELICASE_ATP_BIND_1"/>
    <property type="match status" value="1"/>
</dbReference>
<dbReference type="PANTHER" id="PTHR47957:SF3">
    <property type="entry name" value="ATP-DEPENDENT HELICASE HRQ1"/>
    <property type="match status" value="1"/>
</dbReference>
<dbReference type="GO" id="GO:0005524">
    <property type="term" value="F:ATP binding"/>
    <property type="evidence" value="ECO:0007669"/>
    <property type="project" value="UniProtKB-KW"/>
</dbReference>
<dbReference type="InterPro" id="IPR018973">
    <property type="entry name" value="MZB"/>
</dbReference>
<accession>A0A2V1NZM0</accession>
<dbReference type="Pfam" id="PF00271">
    <property type="entry name" value="Helicase_C"/>
    <property type="match status" value="1"/>
</dbReference>
<dbReference type="SMART" id="SM00487">
    <property type="entry name" value="DEXDc"/>
    <property type="match status" value="1"/>
</dbReference>
<dbReference type="PROSITE" id="PS51194">
    <property type="entry name" value="HELICASE_CTER"/>
    <property type="match status" value="1"/>
</dbReference>
<dbReference type="InterPro" id="IPR014001">
    <property type="entry name" value="Helicase_ATP-bd"/>
</dbReference>
<dbReference type="EMBL" id="QETF01000023">
    <property type="protein sequence ID" value="PWG15761.1"/>
    <property type="molecule type" value="Genomic_DNA"/>
</dbReference>
<dbReference type="OrthoDB" id="9815222at2"/>
<dbReference type="PANTHER" id="PTHR47957">
    <property type="entry name" value="ATP-DEPENDENT HELICASE HRQ1"/>
    <property type="match status" value="1"/>
</dbReference>
<dbReference type="GO" id="GO:0043138">
    <property type="term" value="F:3'-5' DNA helicase activity"/>
    <property type="evidence" value="ECO:0007669"/>
    <property type="project" value="TreeGrafter"/>
</dbReference>
<dbReference type="Proteomes" id="UP000245293">
    <property type="component" value="Unassembled WGS sequence"/>
</dbReference>
<evidence type="ECO:0000313" key="6">
    <source>
        <dbReference type="Proteomes" id="UP000245293"/>
    </source>
</evidence>
<comment type="caution">
    <text evidence="5">The sequence shown here is derived from an EMBL/GenBank/DDBJ whole genome shotgun (WGS) entry which is preliminary data.</text>
</comment>
<keyword evidence="6" id="KW-1185">Reference proteome</keyword>
<dbReference type="InterPro" id="IPR001650">
    <property type="entry name" value="Helicase_C-like"/>
</dbReference>
<evidence type="ECO:0000256" key="1">
    <source>
        <dbReference type="ARBA" id="ARBA00022741"/>
    </source>
</evidence>
<organism evidence="5 6">
    <name type="scientific">Salibaculum griseiflavum</name>
    <dbReference type="NCBI Taxonomy" id="1914409"/>
    <lineage>
        <taxon>Bacteria</taxon>
        <taxon>Pseudomonadati</taxon>
        <taxon>Pseudomonadota</taxon>
        <taxon>Alphaproteobacteria</taxon>
        <taxon>Rhodobacterales</taxon>
        <taxon>Roseobacteraceae</taxon>
        <taxon>Salibaculum</taxon>
    </lineage>
</organism>
<keyword evidence="2" id="KW-0067">ATP-binding</keyword>
<keyword evidence="1" id="KW-0547">Nucleotide-binding</keyword>
<dbReference type="Pfam" id="PF09369">
    <property type="entry name" value="MZB"/>
    <property type="match status" value="1"/>
</dbReference>
<gene>
    <name evidence="5" type="ORF">DFK10_15170</name>
</gene>
<evidence type="ECO:0000256" key="2">
    <source>
        <dbReference type="ARBA" id="ARBA00022840"/>
    </source>
</evidence>
<dbReference type="SUPFAM" id="SSF52540">
    <property type="entry name" value="P-loop containing nucleoside triphosphate hydrolases"/>
    <property type="match status" value="2"/>
</dbReference>
<dbReference type="InterPro" id="IPR027417">
    <property type="entry name" value="P-loop_NTPase"/>
</dbReference>
<sequence length="2006" mass="220637">MTHSSRLNEALQAVAQRSAQAMVARANTSHPGLNQVLSRKLSQDAGAPGSVLADPVYEIARNWKPAAQTLGDMEGTLLSPDIVDALANAGDYEMGRDLLPYLHQQAAWRASLEDKHSVLVTAGTGSGKTESFMIPILQDIISRPPRPGGGIQAILLYPLNALIESQRDRLSAWARKLGGRVRFALFNGDTVERENQAQPPSDDVELRSRKKIREEPPEILVTNITMLEYMLLRGQDRGMLEKSQGALRWIVLDEAHSYIGSQAAEMALLLRRVRAAFGVEAEDVRLMATSATIGGEKDAAGKLKDFASALSGRASDQVTVVEGVATDPVLPAPGAARPFDLLKLNQLAETEDYGGLWRELADHPRVLKLRTKMASGALSLRAIAQLLLDDPNKSTEAQQLLDVVALAEKDDKKLLPWRAHLFHRAQGGIWACTNPDCDHCDPELATNDAEWPYGAIHLTATPRCACGAPVYEVVSCTECGTVHLQGQLVGGAQPRLDPPDQEDLDDYLLDVEPDDDADVTFEKGTAWIVPGQSVWLSKDGKIFDNQPPEDTPAWNFHLIEKASDRECCDGAAKARLMGFRFGPAFFLATSIPSLLETLTQPMEEKGLPSGGRRAITFSDSRQGVARLAAKLQQEAERTLTRSYLWHRVNEVQSGKPVEVQKLEAQLAELGKLPDSPIVEDMKAPLKAKLAELQGGSSAVPWKELVAGFAEQPDLKGFVGDIWKNRWIDKFFQEDPKNLAEMMLFRELMRRPRVQNNPETMGLVRLVFPELEAKARSMPLPDPVNAAGITREGWIGLAYAAIDFGFRQNLAVEMPPWMVGPVAPKAGVLQSMVAPDTPNEDMHKHDRRWPTAFNDRNRLVKLVYALAGGEKGDPVIEDRVSAILSDLWSLIISKAGKNTGAGGWRLSFDRAALERLETGWLCPVTRRPFGYNIAGRSPYAPARMMSEVQYPALPIAKGGGSLSTERNELREWLRNDANVQDLRKVGLWSALHDRIAEYPRYIRAQEHSAQIPRPVLARYEDAFGEGKINLLNCSTTMEMGVDIPAVQLVVNANVPPALSNYRQRVGRAGRRREPWAFSMTFCRDLPLDYQAFHRPIDFLERPIVAPKVWFDSAALIQRHVNAGLLSQWFAEQGGVSVKSSIGAFMGVNETFETAFTDFSDADRFLDDLRGEWAKSNFRHAQLQALVKGTTLSTRPVSALIAQASDGFQRLVGKWREEYEALFDGMLGARDNDVVAAFKLRAKRLAGEFMLGEFARRGFTPAYGFPTDVVSFTSLLSAPRTSDVSTSFQRAGGASRELHQALREYAPGNEVVIDGQVFESEGILPAWQARADASNLEDLREFWSCSDCHAFGVSTVRPEACPQCGTEKLTTKRVLRPAGFLSAKQAHTGYELINRTAVDDVSLSAQWGDWIALPQEQAGRMRVDPLGQLTTLASGQKDGGFAICLDCGRAAPLDAPEHGAVAEMPKSILKHKPLQRRSDMKLTRDGLCPGSDNPNRIQKAIHLAQITHTDIWEWQLPGDTSEQTGKALAAALREALVERLGVEAAEVGLETGPSRGLSGDKRLSVYLFDRAAGGAGLSARMGETETFTQALSRAVELLDCPDACKHGCPSCILRPDINQRDVRMDRAGALTLARGLQDYLDLPAEYRVLGSDTQFAGQAVSVFIDRALRNNRLDALDIWMHGAPKDWDLQGWILSSWLPRLHGAGVEVRMHFPRSLLSSADFDLSCRLSIHRFAAFAKILMADEMPLAEGYPVLATLKQGEETSAFVAIAAEEAIPGEDWGAGAQTPVVMGDVPTLPESNGLSVEKLMELGSGNTKLFWPKRALDGAIPGFGKRFWNFVAANAPLEVNALKEVGLKSLTYSDRYLMTPLAISMLSSVLRATPGMKDAEVSVHMAKAEHLPFEPRMIWDNFASDAQRIDVLQALLPGVTLLLERKNDLPHHRALSGELNDGRKFVMLLDQGFGAWRAQGSVRHDFEGTPMQQAKMLANQKGELTSYTEEGAPIAYNFNI</sequence>
<dbReference type="SMART" id="SM00490">
    <property type="entry name" value="HELICc"/>
    <property type="match status" value="1"/>
</dbReference>
<dbReference type="InterPro" id="IPR011545">
    <property type="entry name" value="DEAD/DEAH_box_helicase_dom"/>
</dbReference>